<feature type="transmembrane region" description="Helical" evidence="9">
    <location>
        <begin position="130"/>
        <end position="148"/>
    </location>
</feature>
<organism evidence="11 12">
    <name type="scientific">Bullifex porci</name>
    <dbReference type="NCBI Taxonomy" id="2606638"/>
    <lineage>
        <taxon>Bacteria</taxon>
        <taxon>Pseudomonadati</taxon>
        <taxon>Spirochaetota</taxon>
        <taxon>Spirochaetia</taxon>
        <taxon>Spirochaetales</taxon>
        <taxon>Spirochaetaceae</taxon>
        <taxon>Bullifex</taxon>
    </lineage>
</organism>
<evidence type="ECO:0000256" key="7">
    <source>
        <dbReference type="ARBA" id="ARBA00023136"/>
    </source>
</evidence>
<dbReference type="Proteomes" id="UP000460549">
    <property type="component" value="Unassembled WGS sequence"/>
</dbReference>
<evidence type="ECO:0000313" key="11">
    <source>
        <dbReference type="EMBL" id="MSU06318.1"/>
    </source>
</evidence>
<accession>A0A7X2PDB6</accession>
<evidence type="ECO:0000256" key="8">
    <source>
        <dbReference type="ARBA" id="ARBA00038436"/>
    </source>
</evidence>
<name>A0A7X2PDB6_9SPIO</name>
<reference evidence="11 12" key="1">
    <citation type="submission" date="2019-08" db="EMBL/GenBank/DDBJ databases">
        <title>In-depth cultivation of the pig gut microbiome towards novel bacterial diversity and tailored functional studies.</title>
        <authorList>
            <person name="Wylensek D."/>
            <person name="Hitch T.C.A."/>
            <person name="Clavel T."/>
        </authorList>
    </citation>
    <scope>NUCLEOTIDE SEQUENCE [LARGE SCALE GENOMIC DNA]</scope>
    <source>
        <strain evidence="11 12">NM-380-WT-3C1</strain>
    </source>
</reference>
<dbReference type="InterPro" id="IPR055348">
    <property type="entry name" value="DctQ"/>
</dbReference>
<dbReference type="RefSeq" id="WP_154425293.1">
    <property type="nucleotide sequence ID" value="NZ_VUNN01000009.1"/>
</dbReference>
<keyword evidence="2" id="KW-0813">Transport</keyword>
<gene>
    <name evidence="11" type="ORF">FYJ80_05935</name>
</gene>
<dbReference type="AlphaFoldDB" id="A0A7X2PDB6"/>
<evidence type="ECO:0000256" key="2">
    <source>
        <dbReference type="ARBA" id="ARBA00022448"/>
    </source>
</evidence>
<keyword evidence="12" id="KW-1185">Reference proteome</keyword>
<dbReference type="InterPro" id="IPR007387">
    <property type="entry name" value="TRAP_DctQ"/>
</dbReference>
<dbReference type="GO" id="GO:0015740">
    <property type="term" value="P:C4-dicarboxylate transport"/>
    <property type="evidence" value="ECO:0007669"/>
    <property type="project" value="TreeGrafter"/>
</dbReference>
<feature type="transmembrane region" description="Helical" evidence="9">
    <location>
        <begin position="12"/>
        <end position="35"/>
    </location>
</feature>
<comment type="caution">
    <text evidence="11">The sequence shown here is derived from an EMBL/GenBank/DDBJ whole genome shotgun (WGS) entry which is preliminary data.</text>
</comment>
<dbReference type="GO" id="GO:0022857">
    <property type="term" value="F:transmembrane transporter activity"/>
    <property type="evidence" value="ECO:0007669"/>
    <property type="project" value="TreeGrafter"/>
</dbReference>
<evidence type="ECO:0000256" key="1">
    <source>
        <dbReference type="ARBA" id="ARBA00004429"/>
    </source>
</evidence>
<evidence type="ECO:0000256" key="9">
    <source>
        <dbReference type="SAM" id="Phobius"/>
    </source>
</evidence>
<feature type="transmembrane region" description="Helical" evidence="9">
    <location>
        <begin position="88"/>
        <end position="110"/>
    </location>
</feature>
<comment type="similarity">
    <text evidence="8">Belongs to the TRAP transporter small permease family.</text>
</comment>
<keyword evidence="6 9" id="KW-1133">Transmembrane helix</keyword>
<dbReference type="GO" id="GO:0005886">
    <property type="term" value="C:plasma membrane"/>
    <property type="evidence" value="ECO:0007669"/>
    <property type="project" value="UniProtKB-SubCell"/>
</dbReference>
<dbReference type="PANTHER" id="PTHR35011:SF2">
    <property type="entry name" value="2,3-DIKETO-L-GULONATE TRAP TRANSPORTER SMALL PERMEASE PROTEIN YIAM"/>
    <property type="match status" value="1"/>
</dbReference>
<dbReference type="PANTHER" id="PTHR35011">
    <property type="entry name" value="2,3-DIKETO-L-GULONATE TRAP TRANSPORTER SMALL PERMEASE PROTEIN YIAM"/>
    <property type="match status" value="1"/>
</dbReference>
<comment type="subcellular location">
    <subcellularLocation>
        <location evidence="1">Cell inner membrane</location>
        <topology evidence="1">Multi-pass membrane protein</topology>
    </subcellularLocation>
</comment>
<keyword evidence="5 9" id="KW-0812">Transmembrane</keyword>
<keyword evidence="7 9" id="KW-0472">Membrane</keyword>
<protein>
    <submittedName>
        <fullName evidence="11">TRAP transporter small permease subunit</fullName>
    </submittedName>
</protein>
<feature type="domain" description="Tripartite ATP-independent periplasmic transporters DctQ component" evidence="10">
    <location>
        <begin position="24"/>
        <end position="152"/>
    </location>
</feature>
<evidence type="ECO:0000256" key="6">
    <source>
        <dbReference type="ARBA" id="ARBA00022989"/>
    </source>
</evidence>
<proteinExistence type="inferred from homology"/>
<evidence type="ECO:0000259" key="10">
    <source>
        <dbReference type="Pfam" id="PF04290"/>
    </source>
</evidence>
<evidence type="ECO:0000256" key="4">
    <source>
        <dbReference type="ARBA" id="ARBA00022519"/>
    </source>
</evidence>
<dbReference type="EMBL" id="VUNN01000009">
    <property type="protein sequence ID" value="MSU06318.1"/>
    <property type="molecule type" value="Genomic_DNA"/>
</dbReference>
<keyword evidence="3" id="KW-1003">Cell membrane</keyword>
<evidence type="ECO:0000313" key="12">
    <source>
        <dbReference type="Proteomes" id="UP000460549"/>
    </source>
</evidence>
<keyword evidence="4" id="KW-0997">Cell inner membrane</keyword>
<dbReference type="Pfam" id="PF04290">
    <property type="entry name" value="DctQ"/>
    <property type="match status" value="1"/>
</dbReference>
<evidence type="ECO:0000256" key="5">
    <source>
        <dbReference type="ARBA" id="ARBA00022692"/>
    </source>
</evidence>
<feature type="transmembrane region" description="Helical" evidence="9">
    <location>
        <begin position="47"/>
        <end position="64"/>
    </location>
</feature>
<evidence type="ECO:0000256" key="3">
    <source>
        <dbReference type="ARBA" id="ARBA00022475"/>
    </source>
</evidence>
<sequence>MNTILKYLDKAMSFILIVLVAFLAIGVSVTVVLRYFFGLSFSTLEELLTMAFIFTTLFGSALAIREKQHISISYLADKIVGKSKKKKIISVLLVDLSILFVSIVMIYFSISWIGQVGHLLSPNSHLPMSVYYIFVPITFFITVFYVVIDMLSYFVRIENADGGYSTDDVLPEEKEI</sequence>